<evidence type="ECO:0000313" key="7">
    <source>
        <dbReference type="EMBL" id="KAF2672515.1"/>
    </source>
</evidence>
<evidence type="ECO:0000313" key="8">
    <source>
        <dbReference type="Proteomes" id="UP000799302"/>
    </source>
</evidence>
<dbReference type="GO" id="GO:0003747">
    <property type="term" value="F:translation release factor activity"/>
    <property type="evidence" value="ECO:0007669"/>
    <property type="project" value="InterPro"/>
</dbReference>
<evidence type="ECO:0000259" key="6">
    <source>
        <dbReference type="Pfam" id="PF00472"/>
    </source>
</evidence>
<dbReference type="GO" id="GO:0005739">
    <property type="term" value="C:mitochondrion"/>
    <property type="evidence" value="ECO:0007669"/>
    <property type="project" value="UniProtKB-SubCell"/>
</dbReference>
<dbReference type="InterPro" id="IPR052405">
    <property type="entry name" value="Mito_Transl_Release_Factor"/>
</dbReference>
<dbReference type="InterPro" id="IPR000352">
    <property type="entry name" value="Pep_chain_release_fac_I"/>
</dbReference>
<dbReference type="AlphaFoldDB" id="A0A6A6UJR8"/>
<dbReference type="SUPFAM" id="SSF75620">
    <property type="entry name" value="Release factor"/>
    <property type="match status" value="1"/>
</dbReference>
<keyword evidence="4" id="KW-0496">Mitochondrion</keyword>
<evidence type="ECO:0000256" key="3">
    <source>
        <dbReference type="ARBA" id="ARBA00022946"/>
    </source>
</evidence>
<evidence type="ECO:0000256" key="5">
    <source>
        <dbReference type="SAM" id="MobiDB-lite"/>
    </source>
</evidence>
<name>A0A6A6UJR8_9PEZI</name>
<dbReference type="Pfam" id="PF00472">
    <property type="entry name" value="RF-1"/>
    <property type="match status" value="1"/>
</dbReference>
<dbReference type="InterPro" id="IPR045853">
    <property type="entry name" value="Pep_chain_release_fac_I_sf"/>
</dbReference>
<feature type="domain" description="Prokaryotic-type class I peptide chain release factors" evidence="6">
    <location>
        <begin position="41"/>
        <end position="139"/>
    </location>
</feature>
<dbReference type="EMBL" id="MU004232">
    <property type="protein sequence ID" value="KAF2672515.1"/>
    <property type="molecule type" value="Genomic_DNA"/>
</dbReference>
<feature type="compositionally biased region" description="Acidic residues" evidence="5">
    <location>
        <begin position="144"/>
        <end position="154"/>
    </location>
</feature>
<organism evidence="7 8">
    <name type="scientific">Microthyrium microscopicum</name>
    <dbReference type="NCBI Taxonomy" id="703497"/>
    <lineage>
        <taxon>Eukaryota</taxon>
        <taxon>Fungi</taxon>
        <taxon>Dikarya</taxon>
        <taxon>Ascomycota</taxon>
        <taxon>Pezizomycotina</taxon>
        <taxon>Dothideomycetes</taxon>
        <taxon>Dothideomycetes incertae sedis</taxon>
        <taxon>Microthyriales</taxon>
        <taxon>Microthyriaceae</taxon>
        <taxon>Microthyrium</taxon>
    </lineage>
</organism>
<dbReference type="Gene3D" id="3.30.160.20">
    <property type="match status" value="1"/>
</dbReference>
<evidence type="ECO:0000256" key="2">
    <source>
        <dbReference type="ARBA" id="ARBA00010835"/>
    </source>
</evidence>
<dbReference type="FunFam" id="3.30.160.20:FF:000065">
    <property type="entry name" value="Peptidyl-tRNA hydrolase domain protein"/>
    <property type="match status" value="1"/>
</dbReference>
<feature type="region of interest" description="Disordered" evidence="5">
    <location>
        <begin position="111"/>
        <end position="193"/>
    </location>
</feature>
<keyword evidence="8" id="KW-1185">Reference proteome</keyword>
<protein>
    <recommendedName>
        <fullName evidence="6">Prokaryotic-type class I peptide chain release factors domain-containing protein</fullName>
    </recommendedName>
</protein>
<reference evidence="7" key="1">
    <citation type="journal article" date="2020" name="Stud. Mycol.">
        <title>101 Dothideomycetes genomes: a test case for predicting lifestyles and emergence of pathogens.</title>
        <authorList>
            <person name="Haridas S."/>
            <person name="Albert R."/>
            <person name="Binder M."/>
            <person name="Bloem J."/>
            <person name="Labutti K."/>
            <person name="Salamov A."/>
            <person name="Andreopoulos B."/>
            <person name="Baker S."/>
            <person name="Barry K."/>
            <person name="Bills G."/>
            <person name="Bluhm B."/>
            <person name="Cannon C."/>
            <person name="Castanera R."/>
            <person name="Culley D."/>
            <person name="Daum C."/>
            <person name="Ezra D."/>
            <person name="Gonzalez J."/>
            <person name="Henrissat B."/>
            <person name="Kuo A."/>
            <person name="Liang C."/>
            <person name="Lipzen A."/>
            <person name="Lutzoni F."/>
            <person name="Magnuson J."/>
            <person name="Mondo S."/>
            <person name="Nolan M."/>
            <person name="Ohm R."/>
            <person name="Pangilinan J."/>
            <person name="Park H.-J."/>
            <person name="Ramirez L."/>
            <person name="Alfaro M."/>
            <person name="Sun H."/>
            <person name="Tritt A."/>
            <person name="Yoshinaga Y."/>
            <person name="Zwiers L.-H."/>
            <person name="Turgeon B."/>
            <person name="Goodwin S."/>
            <person name="Spatafora J."/>
            <person name="Crous P."/>
            <person name="Grigoriev I."/>
        </authorList>
    </citation>
    <scope>NUCLEOTIDE SEQUENCE</scope>
    <source>
        <strain evidence="7">CBS 115976</strain>
    </source>
</reference>
<dbReference type="PANTHER" id="PTHR46203">
    <property type="entry name" value="PROBABLE PEPTIDE CHAIN RELEASE FACTOR C12ORF65"/>
    <property type="match status" value="1"/>
</dbReference>
<dbReference type="OrthoDB" id="277888at2759"/>
<comment type="similarity">
    <text evidence="2">Belongs to the prokaryotic/mitochondrial release factor family.</text>
</comment>
<gene>
    <name evidence="7" type="ORF">BT63DRAFT_453025</name>
</gene>
<dbReference type="GO" id="GO:0032543">
    <property type="term" value="P:mitochondrial translation"/>
    <property type="evidence" value="ECO:0007669"/>
    <property type="project" value="UniProtKB-ARBA"/>
</dbReference>
<feature type="compositionally biased region" description="Basic and acidic residues" evidence="5">
    <location>
        <begin position="155"/>
        <end position="178"/>
    </location>
</feature>
<evidence type="ECO:0000256" key="1">
    <source>
        <dbReference type="ARBA" id="ARBA00004173"/>
    </source>
</evidence>
<dbReference type="PANTHER" id="PTHR46203:SF1">
    <property type="entry name" value="MITOCHONDRIAL TRANSLATION RELEASE FACTOR IN RESCUE"/>
    <property type="match status" value="1"/>
</dbReference>
<accession>A0A6A6UJR8</accession>
<comment type="subcellular location">
    <subcellularLocation>
        <location evidence="1">Mitochondrion</location>
    </subcellularLocation>
</comment>
<feature type="compositionally biased region" description="Basic residues" evidence="5">
    <location>
        <begin position="125"/>
        <end position="137"/>
    </location>
</feature>
<evidence type="ECO:0000256" key="4">
    <source>
        <dbReference type="ARBA" id="ARBA00023128"/>
    </source>
</evidence>
<sequence>MNSIRYVARRCSGPLPPVFAHSTRSFSASAVLAAKQLPPRIQIPETDIEEVFLRGSGPGGQKINKTSSAVQLRHIPTNIVVKCQETRSRDQNRKLARRLLEARLDDQINGTQSRSALKEREAARKKASKAKKSRRKYRALEEGKADEDEVDDDEQKIPEQKSSEVLSERLKHIREHGSGSDASKAVDEEDGKV</sequence>
<dbReference type="Proteomes" id="UP000799302">
    <property type="component" value="Unassembled WGS sequence"/>
</dbReference>
<proteinExistence type="inferred from homology"/>
<keyword evidence="3" id="KW-0809">Transit peptide</keyword>